<dbReference type="Pfam" id="PF00534">
    <property type="entry name" value="Glycos_transf_1"/>
    <property type="match status" value="1"/>
</dbReference>
<evidence type="ECO:0000256" key="2">
    <source>
        <dbReference type="ARBA" id="ARBA00022679"/>
    </source>
</evidence>
<protein>
    <recommendedName>
        <fullName evidence="1">D-inositol 3-phosphate glycosyltransferase</fullName>
    </recommendedName>
</protein>
<evidence type="ECO:0000259" key="3">
    <source>
        <dbReference type="Pfam" id="PF00534"/>
    </source>
</evidence>
<evidence type="ECO:0000313" key="5">
    <source>
        <dbReference type="Proteomes" id="UP000627369"/>
    </source>
</evidence>
<dbReference type="GO" id="GO:0016757">
    <property type="term" value="F:glycosyltransferase activity"/>
    <property type="evidence" value="ECO:0007669"/>
    <property type="project" value="InterPro"/>
</dbReference>
<dbReference type="PANTHER" id="PTHR45947:SF3">
    <property type="entry name" value="SULFOQUINOVOSYL TRANSFERASE SQD2"/>
    <property type="match status" value="1"/>
</dbReference>
<comment type="caution">
    <text evidence="4">The sequence shown here is derived from an EMBL/GenBank/DDBJ whole genome shotgun (WGS) entry which is preliminary data.</text>
</comment>
<evidence type="ECO:0000256" key="1">
    <source>
        <dbReference type="ARBA" id="ARBA00021292"/>
    </source>
</evidence>
<feature type="domain" description="Glycosyl transferase family 1" evidence="3">
    <location>
        <begin position="229"/>
        <end position="386"/>
    </location>
</feature>
<dbReference type="Proteomes" id="UP000627369">
    <property type="component" value="Unassembled WGS sequence"/>
</dbReference>
<dbReference type="EMBL" id="BNAS01000003">
    <property type="protein sequence ID" value="GHH72580.1"/>
    <property type="molecule type" value="Genomic_DNA"/>
</dbReference>
<organism evidence="4 5">
    <name type="scientific">Promicromonospora soli</name>
    <dbReference type="NCBI Taxonomy" id="2035533"/>
    <lineage>
        <taxon>Bacteria</taxon>
        <taxon>Bacillati</taxon>
        <taxon>Actinomycetota</taxon>
        <taxon>Actinomycetes</taxon>
        <taxon>Micrococcales</taxon>
        <taxon>Promicromonosporaceae</taxon>
        <taxon>Promicromonospora</taxon>
    </lineage>
</organism>
<gene>
    <name evidence="4" type="ORF">GCM10017772_22390</name>
</gene>
<reference evidence="4" key="1">
    <citation type="journal article" date="2014" name="Int. J. Syst. Evol. Microbiol.">
        <title>Complete genome sequence of Corynebacterium casei LMG S-19264T (=DSM 44701T), isolated from a smear-ripened cheese.</title>
        <authorList>
            <consortium name="US DOE Joint Genome Institute (JGI-PGF)"/>
            <person name="Walter F."/>
            <person name="Albersmeier A."/>
            <person name="Kalinowski J."/>
            <person name="Ruckert C."/>
        </authorList>
    </citation>
    <scope>NUCLEOTIDE SEQUENCE</scope>
    <source>
        <strain evidence="4">CGMCC 4.7398</strain>
    </source>
</reference>
<dbReference type="PANTHER" id="PTHR45947">
    <property type="entry name" value="SULFOQUINOVOSYL TRANSFERASE SQD2"/>
    <property type="match status" value="1"/>
</dbReference>
<proteinExistence type="predicted"/>
<name>A0A919KTJ3_9MICO</name>
<dbReference type="Gene3D" id="3.40.50.2000">
    <property type="entry name" value="Glycogen Phosphorylase B"/>
    <property type="match status" value="2"/>
</dbReference>
<keyword evidence="5" id="KW-1185">Reference proteome</keyword>
<sequence length="421" mass="46299">MVEINERAGSAHVAHVLLVAPACDGNDVGESWLAYQWAHLLSQRFHVTLLSTYKKGHVPPSQQLPAVRVVEWAEPPLVHRAERLNSLLQPAYAPFYSRARRYVRKRLAAGDRFDVAHQVTPVAMRYPSPVVGLGIPQVVGPVGGSLESPPAFAREEVVRWYQRLRKLDRLRLKYDPLLRATFESADCVVGIAPYVREVLGDLRLRRFEILREVALHAVRPPIDRSGRSGPVRLLHVGRLVRTKGARDVIRAMAALRDLPVVLDVVGDGNDRQACADLVRELGLADRVTLHGAVPRAEVDRFYERADVFVFPSYREPGGAVALEAMAHGLPLVVCDRGGPGANVTDACAVRLPAESPDQLARDVAAAVRRLVTDPDLRLRMGAAAREHAAAAHLWDTRVDQMVALYEQVAASRPSTAARATG</sequence>
<keyword evidence="2" id="KW-0808">Transferase</keyword>
<evidence type="ECO:0000313" key="4">
    <source>
        <dbReference type="EMBL" id="GHH72580.1"/>
    </source>
</evidence>
<accession>A0A919KTJ3</accession>
<dbReference type="AlphaFoldDB" id="A0A919KTJ3"/>
<dbReference type="InterPro" id="IPR050194">
    <property type="entry name" value="Glycosyltransferase_grp1"/>
</dbReference>
<dbReference type="SUPFAM" id="SSF53756">
    <property type="entry name" value="UDP-Glycosyltransferase/glycogen phosphorylase"/>
    <property type="match status" value="1"/>
</dbReference>
<dbReference type="InterPro" id="IPR001296">
    <property type="entry name" value="Glyco_trans_1"/>
</dbReference>
<dbReference type="CDD" id="cd03801">
    <property type="entry name" value="GT4_PimA-like"/>
    <property type="match status" value="1"/>
</dbReference>
<reference evidence="4" key="2">
    <citation type="submission" date="2020-09" db="EMBL/GenBank/DDBJ databases">
        <authorList>
            <person name="Sun Q."/>
            <person name="Zhou Y."/>
        </authorList>
    </citation>
    <scope>NUCLEOTIDE SEQUENCE</scope>
    <source>
        <strain evidence="4">CGMCC 4.7398</strain>
    </source>
</reference>